<sequence length="44" mass="5266">MQVKRRLAYFIHDNNAQQGKALSLHQYYRTTTRNFCQVKIVPNL</sequence>
<dbReference type="HOGENOM" id="CLU_3218652_0_0_3"/>
<name>I4FL75_MICAE</name>
<gene>
    <name evidence="1" type="ORF">MICAB_1990005</name>
</gene>
<dbReference type="EMBL" id="CAII01000111">
    <property type="protein sequence ID" value="CCH96400.1"/>
    <property type="molecule type" value="Genomic_DNA"/>
</dbReference>
<accession>I4FL75</accession>
<dbReference type="AlphaFoldDB" id="I4FL75"/>
<dbReference type="Proteomes" id="UP000003172">
    <property type="component" value="Unassembled WGS sequence"/>
</dbReference>
<reference evidence="1 2" key="1">
    <citation type="submission" date="2012-04" db="EMBL/GenBank/DDBJ databases">
        <authorList>
            <person name="Genoscope - CEA"/>
        </authorList>
    </citation>
    <scope>NUCLEOTIDE SEQUENCE [LARGE SCALE GENOMIC DNA]</scope>
    <source>
        <strain evidence="1 2">9717</strain>
    </source>
</reference>
<comment type="caution">
    <text evidence="1">The sequence shown here is derived from an EMBL/GenBank/DDBJ whole genome shotgun (WGS) entry which is preliminary data.</text>
</comment>
<evidence type="ECO:0000313" key="1">
    <source>
        <dbReference type="EMBL" id="CCH96400.1"/>
    </source>
</evidence>
<protein>
    <submittedName>
        <fullName evidence="1">Uncharacterized protein</fullName>
    </submittedName>
</protein>
<proteinExistence type="predicted"/>
<evidence type="ECO:0000313" key="2">
    <source>
        <dbReference type="Proteomes" id="UP000003172"/>
    </source>
</evidence>
<organism evidence="1 2">
    <name type="scientific">Microcystis aeruginosa PCC 9717</name>
    <dbReference type="NCBI Taxonomy" id="1160286"/>
    <lineage>
        <taxon>Bacteria</taxon>
        <taxon>Bacillati</taxon>
        <taxon>Cyanobacteriota</taxon>
        <taxon>Cyanophyceae</taxon>
        <taxon>Oscillatoriophycideae</taxon>
        <taxon>Chroococcales</taxon>
        <taxon>Microcystaceae</taxon>
        <taxon>Microcystis</taxon>
    </lineage>
</organism>